<feature type="binding site" evidence="12">
    <location>
        <position position="177"/>
    </location>
    <ligand>
        <name>Ca(2+)</name>
        <dbReference type="ChEBI" id="CHEBI:29108"/>
        <label>3</label>
    </ligand>
</feature>
<evidence type="ECO:0000256" key="6">
    <source>
        <dbReference type="ARBA" id="ARBA00022801"/>
    </source>
</evidence>
<evidence type="ECO:0000259" key="14">
    <source>
        <dbReference type="SMART" id="SM00235"/>
    </source>
</evidence>
<dbReference type="GO" id="GO:0004222">
    <property type="term" value="F:metalloendopeptidase activity"/>
    <property type="evidence" value="ECO:0007669"/>
    <property type="project" value="InterPro"/>
</dbReference>
<feature type="binding site" evidence="12">
    <location>
        <position position="177"/>
    </location>
    <ligand>
        <name>Ca(2+)</name>
        <dbReference type="ChEBI" id="CHEBI:29108"/>
        <label>1</label>
    </ligand>
</feature>
<feature type="binding site" evidence="11">
    <location>
        <position position="206"/>
    </location>
    <ligand>
        <name>Zn(2+)</name>
        <dbReference type="ChEBI" id="CHEBI:29105"/>
        <label>2</label>
        <note>catalytic</note>
    </ligand>
</feature>
<dbReference type="CDD" id="cd00094">
    <property type="entry name" value="HX"/>
    <property type="match status" value="1"/>
</dbReference>
<feature type="binding site" evidence="12">
    <location>
        <position position="148"/>
    </location>
    <ligand>
        <name>Zn(2+)</name>
        <dbReference type="ChEBI" id="CHEBI:29105"/>
        <label>1</label>
    </ligand>
</feature>
<dbReference type="Gene3D" id="2.110.10.10">
    <property type="entry name" value="Hemopexin-like domain"/>
    <property type="match status" value="1"/>
</dbReference>
<gene>
    <name evidence="15" type="ORF">B4U79_05828</name>
</gene>
<accession>A0A443RGQ6</accession>
<feature type="binding site" evidence="12">
    <location>
        <position position="170"/>
    </location>
    <ligand>
        <name>Ca(2+)</name>
        <dbReference type="ChEBI" id="CHEBI:29108"/>
        <label>2</label>
    </ligand>
</feature>
<dbReference type="CDD" id="cd04278">
    <property type="entry name" value="ZnMc_MMP"/>
    <property type="match status" value="1"/>
</dbReference>
<comment type="similarity">
    <text evidence="1">Belongs to the peptidase M10A family.</text>
</comment>
<dbReference type="InterPro" id="IPR033739">
    <property type="entry name" value="M10A_MMP"/>
</dbReference>
<evidence type="ECO:0000256" key="9">
    <source>
        <dbReference type="ARBA" id="ARBA00023145"/>
    </source>
</evidence>
<feature type="binding site" evidence="12">
    <location>
        <position position="417"/>
    </location>
    <ligand>
        <name>Ca(2+)</name>
        <dbReference type="ChEBI" id="CHEBI:29108"/>
        <label>4</label>
    </ligand>
</feature>
<keyword evidence="12" id="KW-0106">Calcium</keyword>
<keyword evidence="3 11" id="KW-0479">Metal-binding</keyword>
<dbReference type="Pfam" id="PF00045">
    <property type="entry name" value="Hemopexin"/>
    <property type="match status" value="2"/>
</dbReference>
<evidence type="ECO:0000256" key="13">
    <source>
        <dbReference type="PROSITE-ProRule" id="PRU01011"/>
    </source>
</evidence>
<feature type="binding site" evidence="12">
    <location>
        <position position="153"/>
    </location>
    <ligand>
        <name>Ca(2+)</name>
        <dbReference type="ChEBI" id="CHEBI:29108"/>
        <label>3</label>
    </ligand>
</feature>
<feature type="binding site" evidence="12">
    <location>
        <position position="174"/>
    </location>
    <ligand>
        <name>Ca(2+)</name>
        <dbReference type="ChEBI" id="CHEBI:29108"/>
        <label>3</label>
    </ligand>
</feature>
<feature type="repeat" description="Hemopexin" evidence="13">
    <location>
        <begin position="314"/>
        <end position="360"/>
    </location>
</feature>
<dbReference type="GO" id="GO:0030198">
    <property type="term" value="P:extracellular matrix organization"/>
    <property type="evidence" value="ECO:0007669"/>
    <property type="project" value="TreeGrafter"/>
</dbReference>
<organism evidence="15 16">
    <name type="scientific">Dinothrombium tinctorium</name>
    <dbReference type="NCBI Taxonomy" id="1965070"/>
    <lineage>
        <taxon>Eukaryota</taxon>
        <taxon>Metazoa</taxon>
        <taxon>Ecdysozoa</taxon>
        <taxon>Arthropoda</taxon>
        <taxon>Chelicerata</taxon>
        <taxon>Arachnida</taxon>
        <taxon>Acari</taxon>
        <taxon>Acariformes</taxon>
        <taxon>Trombidiformes</taxon>
        <taxon>Prostigmata</taxon>
        <taxon>Anystina</taxon>
        <taxon>Parasitengona</taxon>
        <taxon>Trombidioidea</taxon>
        <taxon>Trombidiidae</taxon>
        <taxon>Dinothrombium</taxon>
    </lineage>
</organism>
<dbReference type="InterPro" id="IPR036365">
    <property type="entry name" value="PGBD-like_sf"/>
</dbReference>
<keyword evidence="7 11" id="KW-0862">Zinc</keyword>
<feature type="binding site" evidence="12">
    <location>
        <position position="368"/>
    </location>
    <ligand>
        <name>Ca(2+)</name>
        <dbReference type="ChEBI" id="CHEBI:29108"/>
        <label>5</label>
    </ligand>
</feature>
<feature type="active site" evidence="10">
    <location>
        <position position="197"/>
    </location>
</feature>
<evidence type="ECO:0000256" key="8">
    <source>
        <dbReference type="ARBA" id="ARBA00023049"/>
    </source>
</evidence>
<feature type="repeat" description="Hemopexin" evidence="13">
    <location>
        <begin position="413"/>
        <end position="465"/>
    </location>
</feature>
<evidence type="ECO:0000256" key="4">
    <source>
        <dbReference type="ARBA" id="ARBA00022729"/>
    </source>
</evidence>
<feature type="binding site" evidence="11">
    <location>
        <position position="200"/>
    </location>
    <ligand>
        <name>Zn(2+)</name>
        <dbReference type="ChEBI" id="CHEBI:29105"/>
        <label>2</label>
        <note>catalytic</note>
    </ligand>
</feature>
<evidence type="ECO:0000256" key="10">
    <source>
        <dbReference type="PIRSR" id="PIRSR001191-1"/>
    </source>
</evidence>
<dbReference type="Proteomes" id="UP000285301">
    <property type="component" value="Unassembled WGS sequence"/>
</dbReference>
<feature type="binding site" evidence="12">
    <location>
        <position position="172"/>
    </location>
    <ligand>
        <name>Zn(2+)</name>
        <dbReference type="ChEBI" id="CHEBI:29105"/>
        <label>1</label>
    </ligand>
</feature>
<keyword evidence="16" id="KW-1185">Reference proteome</keyword>
<dbReference type="InterPro" id="IPR000585">
    <property type="entry name" value="Hemopexin-like_dom"/>
</dbReference>
<comment type="caution">
    <text evidence="15">The sequence shown here is derived from an EMBL/GenBank/DDBJ whole genome shotgun (WGS) entry which is preliminary data.</text>
</comment>
<dbReference type="SUPFAM" id="SSF55486">
    <property type="entry name" value="Metalloproteases ('zincins'), catalytic domain"/>
    <property type="match status" value="1"/>
</dbReference>
<dbReference type="InterPro" id="IPR024079">
    <property type="entry name" value="MetalloPept_cat_dom_sf"/>
</dbReference>
<dbReference type="Pfam" id="PF00413">
    <property type="entry name" value="Peptidase_M10"/>
    <property type="match status" value="1"/>
</dbReference>
<keyword evidence="2" id="KW-0645">Protease</keyword>
<dbReference type="InterPro" id="IPR006026">
    <property type="entry name" value="Peptidase_Metallo"/>
</dbReference>
<proteinExistence type="inferred from homology"/>
<dbReference type="OrthoDB" id="406838at2759"/>
<evidence type="ECO:0000256" key="5">
    <source>
        <dbReference type="ARBA" id="ARBA00022737"/>
    </source>
</evidence>
<dbReference type="PIRSF" id="PIRSF001191">
    <property type="entry name" value="Peptidase_M10A_matrix"/>
    <property type="match status" value="1"/>
</dbReference>
<evidence type="ECO:0000256" key="11">
    <source>
        <dbReference type="PIRSR" id="PIRSR001191-2"/>
    </source>
</evidence>
<dbReference type="SUPFAM" id="SSF47090">
    <property type="entry name" value="PGBD-like"/>
    <property type="match status" value="1"/>
</dbReference>
<dbReference type="GO" id="GO:0031012">
    <property type="term" value="C:extracellular matrix"/>
    <property type="evidence" value="ECO:0007669"/>
    <property type="project" value="InterPro"/>
</dbReference>
<dbReference type="Gene3D" id="3.40.390.10">
    <property type="entry name" value="Collagenase (Catalytic Domain)"/>
    <property type="match status" value="1"/>
</dbReference>
<feature type="binding site" evidence="11">
    <location>
        <position position="196"/>
    </location>
    <ligand>
        <name>Zn(2+)</name>
        <dbReference type="ChEBI" id="CHEBI:29105"/>
        <label>2</label>
        <note>catalytic</note>
    </ligand>
</feature>
<comment type="cofactor">
    <cofactor evidence="12">
        <name>Ca(2+)</name>
        <dbReference type="ChEBI" id="CHEBI:29108"/>
    </cofactor>
    <text evidence="12">Can bind about 5 Ca(2+) ions per subunit.</text>
</comment>
<dbReference type="InterPro" id="IPR018487">
    <property type="entry name" value="Hemopexin-like_repeat"/>
</dbReference>
<evidence type="ECO:0000256" key="1">
    <source>
        <dbReference type="ARBA" id="ARBA00010370"/>
    </source>
</evidence>
<feature type="non-terminal residue" evidence="15">
    <location>
        <position position="1"/>
    </location>
</feature>
<dbReference type="GO" id="GO:0008270">
    <property type="term" value="F:zinc ion binding"/>
    <property type="evidence" value="ECO:0007669"/>
    <property type="project" value="InterPro"/>
</dbReference>
<evidence type="ECO:0000256" key="2">
    <source>
        <dbReference type="ARBA" id="ARBA00022670"/>
    </source>
</evidence>
<protein>
    <submittedName>
        <fullName evidence="15">Matrix metalloproteinase 1-like isoform X2</fullName>
    </submittedName>
</protein>
<dbReference type="InterPro" id="IPR021158">
    <property type="entry name" value="Pept_M10A_Zn_BS"/>
</dbReference>
<comment type="cofactor">
    <cofactor evidence="12">
        <name>Zn(2+)</name>
        <dbReference type="ChEBI" id="CHEBI:29105"/>
    </cofactor>
    <text evidence="12">Binds 2 Zn(2+) ions per subunit.</text>
</comment>
<evidence type="ECO:0000256" key="7">
    <source>
        <dbReference type="ARBA" id="ARBA00022833"/>
    </source>
</evidence>
<feature type="binding site" evidence="12">
    <location>
        <position position="146"/>
    </location>
    <ligand>
        <name>Zn(2+)</name>
        <dbReference type="ChEBI" id="CHEBI:29105"/>
        <label>1</label>
    </ligand>
</feature>
<dbReference type="GO" id="GO:0030574">
    <property type="term" value="P:collagen catabolic process"/>
    <property type="evidence" value="ECO:0007669"/>
    <property type="project" value="TreeGrafter"/>
</dbReference>
<keyword evidence="9" id="KW-0865">Zymogen</keyword>
<dbReference type="InterPro" id="IPR036375">
    <property type="entry name" value="Hemopexin-like_dom_sf"/>
</dbReference>
<dbReference type="PROSITE" id="PS00546">
    <property type="entry name" value="CYSTEINE_SWITCH"/>
    <property type="match status" value="1"/>
</dbReference>
<dbReference type="SMART" id="SM00235">
    <property type="entry name" value="ZnMc"/>
    <property type="match status" value="1"/>
</dbReference>
<feature type="binding site" evidence="12">
    <location>
        <position position="214"/>
    </location>
    <ligand>
        <name>Zn(2+)</name>
        <dbReference type="ChEBI" id="CHEBI:29105"/>
        <label>2</label>
        <note>catalytic</note>
    </ligand>
</feature>
<dbReference type="InterPro" id="IPR021190">
    <property type="entry name" value="Pept_M10A"/>
</dbReference>
<feature type="binding site" evidence="12">
    <location>
        <position position="136"/>
    </location>
    <ligand>
        <name>Ca(2+)</name>
        <dbReference type="ChEBI" id="CHEBI:29108"/>
        <label>2</label>
    </ligand>
</feature>
<dbReference type="InterPro" id="IPR001818">
    <property type="entry name" value="Pept_M10_metallopeptidase"/>
</dbReference>
<feature type="binding site" evidence="12">
    <location>
        <position position="320"/>
    </location>
    <ligand>
        <name>Ca(2+)</name>
        <dbReference type="ChEBI" id="CHEBI:29108"/>
        <label>5</label>
    </ligand>
</feature>
<evidence type="ECO:0000313" key="15">
    <source>
        <dbReference type="EMBL" id="RWS14462.1"/>
    </source>
</evidence>
<dbReference type="SMART" id="SM00120">
    <property type="entry name" value="HX"/>
    <property type="match status" value="3"/>
</dbReference>
<keyword evidence="6" id="KW-0378">Hydrolase</keyword>
<dbReference type="PROSITE" id="PS51642">
    <property type="entry name" value="HEMOPEXIN_2"/>
    <property type="match status" value="3"/>
</dbReference>
<dbReference type="AlphaFoldDB" id="A0A443RGQ6"/>
<name>A0A443RGQ6_9ACAR</name>
<evidence type="ECO:0000256" key="12">
    <source>
        <dbReference type="PIRSR" id="PIRSR621190-2"/>
    </source>
</evidence>
<dbReference type="GO" id="GO:0006508">
    <property type="term" value="P:proteolysis"/>
    <property type="evidence" value="ECO:0007669"/>
    <property type="project" value="UniProtKB-KW"/>
</dbReference>
<feature type="domain" description="Peptidase metallopeptidase" evidence="14">
    <location>
        <begin position="78"/>
        <end position="238"/>
    </location>
</feature>
<sequence length="493" mass="56654">QFLANFGYMKENEVRKINSIDPNKVKAIISKFQRFMGIPETDSTTMAMMNKPRCGNPDIEPIKRIKKGLRRGKRYVLQGSEWSHTDLTWNVKIYSQSSSIRGKRKEIDEVFRRAFEIWSKPTSLRFIHSPKSNDVDISIKFITGDHGDRRPFDGPGNTLAHAFYPEFGGDAHFDDTEDWTFNSDEEGSDLLSVAVHEFGHSLGLRHSDVLDSIMYPAYTGLINLTSDDIAGVTMLYPPKPGKNEEDIQKNKNRLLTTDLENNEEDEIDVSVNFLGYIPVFIFHTLGNNVFYIPTKAKLSVRKPIPISTAFPRLTGSVDAAVTDMNGRTYIFKGSGVWIYLKAFELPIAENQPISSVFQGLNVSNIDAALQWSKNGKLYFFKDDKYWRYEHSKNPPIPHEYPKSISAIWKGLSQLPLDAAFQWTQNRKSYFFKDDVYWRFNDNITAVEHNIKAPFPRLISQWWFSCGNATVTARLGRGFLPNRPYYPRYYSKVQ</sequence>
<feature type="binding site" evidence="12">
    <location>
        <position position="318"/>
    </location>
    <ligand>
        <name>Ca(2+)</name>
        <dbReference type="ChEBI" id="CHEBI:29108"/>
        <label>4</label>
    </ligand>
</feature>
<feature type="binding site" evidence="12">
    <location>
        <position position="168"/>
    </location>
    <ligand>
        <name>Ca(2+)</name>
        <dbReference type="ChEBI" id="CHEBI:29108"/>
        <label>2</label>
    </ligand>
</feature>
<dbReference type="PANTHER" id="PTHR10201:SF331">
    <property type="entry name" value="MATRIX METALLOPROTEINASE-14-LIKE ISOFORM X1"/>
    <property type="match status" value="1"/>
</dbReference>
<feature type="binding site" evidence="12">
    <location>
        <position position="154"/>
    </location>
    <ligand>
        <name>Ca(2+)</name>
        <dbReference type="ChEBI" id="CHEBI:29108"/>
        <label>3</label>
    </ligand>
</feature>
<keyword evidence="4" id="KW-0732">Signal</keyword>
<dbReference type="STRING" id="1965070.A0A443RGQ6"/>
<feature type="repeat" description="Hemopexin" evidence="13">
    <location>
        <begin position="362"/>
        <end position="411"/>
    </location>
</feature>
<dbReference type="GO" id="GO:0005615">
    <property type="term" value="C:extracellular space"/>
    <property type="evidence" value="ECO:0007669"/>
    <property type="project" value="TreeGrafter"/>
</dbReference>
<feature type="binding site" evidence="12">
    <location>
        <position position="161"/>
    </location>
    <ligand>
        <name>Zn(2+)</name>
        <dbReference type="ChEBI" id="CHEBI:29105"/>
        <label>1</label>
    </ligand>
</feature>
<reference evidence="15 16" key="1">
    <citation type="journal article" date="2018" name="Gigascience">
        <title>Genomes of trombidid mites reveal novel predicted allergens and laterally-transferred genes associated with secondary metabolism.</title>
        <authorList>
            <person name="Dong X."/>
            <person name="Chaisiri K."/>
            <person name="Xia D."/>
            <person name="Armstrong S.D."/>
            <person name="Fang Y."/>
            <person name="Donnelly M.J."/>
            <person name="Kadowaki T."/>
            <person name="McGarry J.W."/>
            <person name="Darby A.C."/>
            <person name="Makepeace B.L."/>
        </authorList>
    </citation>
    <scope>NUCLEOTIDE SEQUENCE [LARGE SCALE GENOMIC DNA]</scope>
    <source>
        <strain evidence="15">UoL-WK</strain>
    </source>
</reference>
<feature type="binding site" evidence="12">
    <location>
        <position position="175"/>
    </location>
    <ligand>
        <name>Ca(2+)</name>
        <dbReference type="ChEBI" id="CHEBI:29108"/>
        <label>1</label>
    </ligand>
</feature>
<dbReference type="SUPFAM" id="SSF50923">
    <property type="entry name" value="Hemopexin-like domain"/>
    <property type="match status" value="1"/>
</dbReference>
<keyword evidence="8" id="KW-0482">Metalloprotease</keyword>
<dbReference type="PRINTS" id="PR00138">
    <property type="entry name" value="MATRIXIN"/>
</dbReference>
<feature type="binding site" description="in inhibited form" evidence="12">
    <location>
        <position position="54"/>
    </location>
    <ligand>
        <name>Zn(2+)</name>
        <dbReference type="ChEBI" id="CHEBI:29105"/>
        <label>2</label>
        <note>catalytic</note>
    </ligand>
</feature>
<dbReference type="PANTHER" id="PTHR10201">
    <property type="entry name" value="MATRIX METALLOPROTEINASE"/>
    <property type="match status" value="1"/>
</dbReference>
<evidence type="ECO:0000256" key="3">
    <source>
        <dbReference type="ARBA" id="ARBA00022723"/>
    </source>
</evidence>
<dbReference type="EMBL" id="NCKU01000711">
    <property type="protein sequence ID" value="RWS14462.1"/>
    <property type="molecule type" value="Genomic_DNA"/>
</dbReference>
<keyword evidence="5" id="KW-0677">Repeat</keyword>
<evidence type="ECO:0000313" key="16">
    <source>
        <dbReference type="Proteomes" id="UP000285301"/>
    </source>
</evidence>